<organism evidence="3 4">
    <name type="scientific">Hornefia porci</name>
    <dbReference type="NCBI Taxonomy" id="2652292"/>
    <lineage>
        <taxon>Bacteria</taxon>
        <taxon>Bacillati</taxon>
        <taxon>Bacillota</taxon>
        <taxon>Clostridia</taxon>
        <taxon>Peptostreptococcales</taxon>
        <taxon>Anaerovoracaceae</taxon>
        <taxon>Hornefia</taxon>
    </lineage>
</organism>
<dbReference type="EMBL" id="MJIE01000001">
    <property type="protein sequence ID" value="OLR55847.1"/>
    <property type="molecule type" value="Genomic_DNA"/>
</dbReference>
<dbReference type="AlphaFoldDB" id="A0A1Q9JI99"/>
<keyword evidence="2" id="KW-0472">Membrane</keyword>
<dbReference type="RefSeq" id="WP_075712876.1">
    <property type="nucleotide sequence ID" value="NZ_MJIE01000001.1"/>
</dbReference>
<name>A0A1Q9JI99_9FIRM</name>
<dbReference type="Proteomes" id="UP000187404">
    <property type="component" value="Unassembled WGS sequence"/>
</dbReference>
<dbReference type="OrthoDB" id="10002421at2"/>
<comment type="caution">
    <text evidence="3">The sequence shown here is derived from an EMBL/GenBank/DDBJ whole genome shotgun (WGS) entry which is preliminary data.</text>
</comment>
<feature type="compositionally biased region" description="Basic and acidic residues" evidence="1">
    <location>
        <begin position="159"/>
        <end position="172"/>
    </location>
</feature>
<sequence>MSKNTTKKKSGSVIVWVFYILAILMLALTCYMVYSAISYLANYASQYGTTLSSMKGDVFQYTLQQAAPYLTYTILIFGIGKVLDTVNKIVPAGSAASGATTSDALSKKSVKPKEAAETAAASKAKTKETAEKDADADAEKAADNAAEGTKTGDDTEAADDAKTEDDVKKGNTSDDADDGNKTNKKSSKKK</sequence>
<accession>A0A1Q9JI99</accession>
<keyword evidence="2" id="KW-0812">Transmembrane</keyword>
<feature type="compositionally biased region" description="Basic and acidic residues" evidence="1">
    <location>
        <begin position="125"/>
        <end position="142"/>
    </location>
</feature>
<keyword evidence="4" id="KW-1185">Reference proteome</keyword>
<keyword evidence="2" id="KW-1133">Transmembrane helix</keyword>
<gene>
    <name evidence="3" type="ORF">BHK98_07110</name>
</gene>
<evidence type="ECO:0000256" key="2">
    <source>
        <dbReference type="SAM" id="Phobius"/>
    </source>
</evidence>
<protein>
    <submittedName>
        <fullName evidence="3">Uncharacterized protein</fullName>
    </submittedName>
</protein>
<reference evidence="3 4" key="1">
    <citation type="journal article" date="2016" name="Appl. Environ. Microbiol.">
        <title>Function and Phylogeny of Bacterial Butyryl Coenzyme A:Acetate Transferases and Their Diversity in the Proximal Colon of Swine.</title>
        <authorList>
            <person name="Trachsel J."/>
            <person name="Bayles D.O."/>
            <person name="Looft T."/>
            <person name="Levine U.Y."/>
            <person name="Allen H.K."/>
        </authorList>
    </citation>
    <scope>NUCLEOTIDE SEQUENCE [LARGE SCALE GENOMIC DNA]</scope>
    <source>
        <strain evidence="3 4">68-3-10</strain>
    </source>
</reference>
<proteinExistence type="predicted"/>
<evidence type="ECO:0000313" key="3">
    <source>
        <dbReference type="EMBL" id="OLR55847.1"/>
    </source>
</evidence>
<evidence type="ECO:0000313" key="4">
    <source>
        <dbReference type="Proteomes" id="UP000187404"/>
    </source>
</evidence>
<feature type="region of interest" description="Disordered" evidence="1">
    <location>
        <begin position="95"/>
        <end position="190"/>
    </location>
</feature>
<feature type="transmembrane region" description="Helical" evidence="2">
    <location>
        <begin position="12"/>
        <end position="34"/>
    </location>
</feature>
<evidence type="ECO:0000256" key="1">
    <source>
        <dbReference type="SAM" id="MobiDB-lite"/>
    </source>
</evidence>